<feature type="compositionally biased region" description="Low complexity" evidence="1">
    <location>
        <begin position="286"/>
        <end position="299"/>
    </location>
</feature>
<feature type="compositionally biased region" description="Low complexity" evidence="1">
    <location>
        <begin position="306"/>
        <end position="321"/>
    </location>
</feature>
<dbReference type="AlphaFoldDB" id="A0A8S9Y3K5"/>
<dbReference type="CDD" id="cd15489">
    <property type="entry name" value="PHD_SF"/>
    <property type="match status" value="1"/>
</dbReference>
<proteinExistence type="predicted"/>
<evidence type="ECO:0000256" key="1">
    <source>
        <dbReference type="SAM" id="MobiDB-lite"/>
    </source>
</evidence>
<dbReference type="Proteomes" id="UP000466442">
    <property type="component" value="Linkage Group LG1"/>
</dbReference>
<accession>A0A8S9Y3K5</accession>
<dbReference type="OrthoDB" id="6619148at2759"/>
<feature type="compositionally biased region" description="Low complexity" evidence="1">
    <location>
        <begin position="159"/>
        <end position="176"/>
    </location>
</feature>
<keyword evidence="3" id="KW-1185">Reference proteome</keyword>
<feature type="compositionally biased region" description="Low complexity" evidence="1">
    <location>
        <begin position="119"/>
        <end position="130"/>
    </location>
</feature>
<feature type="compositionally biased region" description="Low complexity" evidence="1">
    <location>
        <begin position="376"/>
        <end position="391"/>
    </location>
</feature>
<feature type="region of interest" description="Disordered" evidence="1">
    <location>
        <begin position="253"/>
        <end position="394"/>
    </location>
</feature>
<protein>
    <submittedName>
        <fullName evidence="2">Uncharacterized protein</fullName>
    </submittedName>
</protein>
<comment type="caution">
    <text evidence="2">The sequence shown here is derived from an EMBL/GenBank/DDBJ whole genome shotgun (WGS) entry which is preliminary data.</text>
</comment>
<feature type="compositionally biased region" description="Low complexity" evidence="1">
    <location>
        <begin position="183"/>
        <end position="200"/>
    </location>
</feature>
<feature type="region of interest" description="Disordered" evidence="1">
    <location>
        <begin position="93"/>
        <end position="230"/>
    </location>
</feature>
<feature type="compositionally biased region" description="Pro residues" evidence="1">
    <location>
        <begin position="274"/>
        <end position="285"/>
    </location>
</feature>
<evidence type="ECO:0000313" key="2">
    <source>
        <dbReference type="EMBL" id="KAF6215860.1"/>
    </source>
</evidence>
<organism evidence="2 3">
    <name type="scientific">Apolygus lucorum</name>
    <name type="common">Small green plant bug</name>
    <name type="synonym">Lygocoris lucorum</name>
    <dbReference type="NCBI Taxonomy" id="248454"/>
    <lineage>
        <taxon>Eukaryota</taxon>
        <taxon>Metazoa</taxon>
        <taxon>Ecdysozoa</taxon>
        <taxon>Arthropoda</taxon>
        <taxon>Hexapoda</taxon>
        <taxon>Insecta</taxon>
        <taxon>Pterygota</taxon>
        <taxon>Neoptera</taxon>
        <taxon>Paraneoptera</taxon>
        <taxon>Hemiptera</taxon>
        <taxon>Heteroptera</taxon>
        <taxon>Panheteroptera</taxon>
        <taxon>Cimicomorpha</taxon>
        <taxon>Miridae</taxon>
        <taxon>Mirini</taxon>
        <taxon>Apolygus</taxon>
    </lineage>
</organism>
<dbReference type="EMBL" id="WIXP02000001">
    <property type="protein sequence ID" value="KAF6215860.1"/>
    <property type="molecule type" value="Genomic_DNA"/>
</dbReference>
<feature type="compositionally biased region" description="Low complexity" evidence="1">
    <location>
        <begin position="137"/>
        <end position="152"/>
    </location>
</feature>
<feature type="compositionally biased region" description="Polar residues" evidence="1">
    <location>
        <begin position="621"/>
        <end position="634"/>
    </location>
</feature>
<feature type="region of interest" description="Disordered" evidence="1">
    <location>
        <begin position="556"/>
        <end position="634"/>
    </location>
</feature>
<feature type="compositionally biased region" description="Pro residues" evidence="1">
    <location>
        <begin position="322"/>
        <end position="333"/>
    </location>
</feature>
<feature type="compositionally biased region" description="Low complexity" evidence="1">
    <location>
        <begin position="354"/>
        <end position="369"/>
    </location>
</feature>
<name>A0A8S9Y3K5_APOLU</name>
<gene>
    <name evidence="2" type="ORF">GE061_000195</name>
</gene>
<feature type="compositionally biased region" description="Pro residues" evidence="1">
    <location>
        <begin position="107"/>
        <end position="118"/>
    </location>
</feature>
<feature type="compositionally biased region" description="Gly residues" evidence="1">
    <location>
        <begin position="611"/>
        <end position="620"/>
    </location>
</feature>
<feature type="compositionally biased region" description="Polar residues" evidence="1">
    <location>
        <begin position="595"/>
        <end position="609"/>
    </location>
</feature>
<feature type="compositionally biased region" description="Low complexity" evidence="1">
    <location>
        <begin position="334"/>
        <end position="347"/>
    </location>
</feature>
<evidence type="ECO:0000313" key="3">
    <source>
        <dbReference type="Proteomes" id="UP000466442"/>
    </source>
</evidence>
<sequence>MRRRKLNLSVASDRTIVEVLKFWEQVELRPKLEKHCKTKLHTVYKTWRNLQKGSNRSLPSQKNKEEAFTTLLEDIFNVASQAAQEDFKNFLERQPGTSAPAPAEGAPAPPEEGAPAPTPAESAPAPAEEAPAPPAEGAPAESEPAPAPAEGAPAPPTEGAPAPAESEPAPAPAEGAPAPPAEGAPAPAESAPAAATAPADAPAPPPVEGTTTLCYHGWKGSNRSLPSQKNKEEAFTTLLEDIFNVASQAAQEDFKNFLERQPGTSAPAPAEGAPAPPEEGAPAPTPAESAPAPAPAEEAPAPPVEGAPAESVPTPAPAEGAPAPPTEGAPAPAPAESEPAPSPAEEAPAPPVEGAPAESVPTPAPAEGAPAPPAEEAPAESAPAAASAPADAPAPPPVVAVPRSLLLAIVTRPALGSEESLVPLRPSSQFCDEEITPPEDSNPIFCTRCEVHYHSQCTGDNFENWKKAGAVRKAKFICRLCKEAPIPVQQVASQSDPAIAALAKNLTEMMQLMQQQMIISQQQHATQTQLMQSQIDSITAALLHREQQGAAYIGQAAGIPPAGDGNDRPQTSKRDTSDAVAGGGGTADSAASTAQPSTSWGCCTSSDINGSHGGGQGAGGTQTKPPSQQATTSR</sequence>
<dbReference type="SUPFAM" id="SSF57903">
    <property type="entry name" value="FYVE/PHD zinc finger"/>
    <property type="match status" value="1"/>
</dbReference>
<feature type="compositionally biased region" description="Low complexity" evidence="1">
    <location>
        <begin position="95"/>
        <end position="106"/>
    </location>
</feature>
<feature type="compositionally biased region" description="Basic and acidic residues" evidence="1">
    <location>
        <begin position="565"/>
        <end position="577"/>
    </location>
</feature>
<dbReference type="InterPro" id="IPR011011">
    <property type="entry name" value="Znf_FYVE_PHD"/>
</dbReference>
<feature type="compositionally biased region" description="Low complexity" evidence="1">
    <location>
        <begin position="262"/>
        <end position="273"/>
    </location>
</feature>
<reference evidence="2" key="1">
    <citation type="journal article" date="2021" name="Mol. Ecol. Resour.">
        <title>Apolygus lucorum genome provides insights into omnivorousness and mesophyll feeding.</title>
        <authorList>
            <person name="Liu Y."/>
            <person name="Liu H."/>
            <person name="Wang H."/>
            <person name="Huang T."/>
            <person name="Liu B."/>
            <person name="Yang B."/>
            <person name="Yin L."/>
            <person name="Li B."/>
            <person name="Zhang Y."/>
            <person name="Zhang S."/>
            <person name="Jiang F."/>
            <person name="Zhang X."/>
            <person name="Ren Y."/>
            <person name="Wang B."/>
            <person name="Wang S."/>
            <person name="Lu Y."/>
            <person name="Wu K."/>
            <person name="Fan W."/>
            <person name="Wang G."/>
        </authorList>
    </citation>
    <scope>NUCLEOTIDE SEQUENCE</scope>
    <source>
        <strain evidence="2">12Hb</strain>
    </source>
</reference>